<dbReference type="AlphaFoldDB" id="A0A914EGW4"/>
<reference evidence="9" key="1">
    <citation type="submission" date="2022-11" db="UniProtKB">
        <authorList>
            <consortium name="WormBaseParasite"/>
        </authorList>
    </citation>
    <scope>IDENTIFICATION</scope>
</reference>
<evidence type="ECO:0000256" key="2">
    <source>
        <dbReference type="ARBA" id="ARBA00005436"/>
    </source>
</evidence>
<evidence type="ECO:0000313" key="9">
    <source>
        <dbReference type="WBParaSite" id="ACRNAN_scaffold8194.g31477.t1"/>
    </source>
</evidence>
<name>A0A914EGW4_9BILA</name>
<dbReference type="InterPro" id="IPR001859">
    <property type="entry name" value="Ribosomal_P1/P2_euk"/>
</dbReference>
<sequence>MASTQELACIYAALILQDDDVAITGEKIQAILNAAGVHVEPFWPGLYAKALEVHVEPFWPGLYAKALEGVDVKALISNLSSGVGSAGATAAAAAPAASGGAPSGGAAAAAPKKEEKKEEKEESDEDMGFGLFD</sequence>
<feature type="region of interest" description="Disordered" evidence="7">
    <location>
        <begin position="94"/>
        <end position="133"/>
    </location>
</feature>
<dbReference type="Pfam" id="PF00428">
    <property type="entry name" value="Ribosomal_60s"/>
    <property type="match status" value="1"/>
</dbReference>
<dbReference type="InterPro" id="IPR038716">
    <property type="entry name" value="P1/P2_N_sf"/>
</dbReference>
<dbReference type="GO" id="GO:0002181">
    <property type="term" value="P:cytoplasmic translation"/>
    <property type="evidence" value="ECO:0007669"/>
    <property type="project" value="TreeGrafter"/>
</dbReference>
<dbReference type="PRINTS" id="PR00456">
    <property type="entry name" value="RIBOSOMALP2"/>
</dbReference>
<keyword evidence="4" id="KW-0687">Ribonucleoprotein</keyword>
<dbReference type="GO" id="GO:0043021">
    <property type="term" value="F:ribonucleoprotein complex binding"/>
    <property type="evidence" value="ECO:0007669"/>
    <property type="project" value="TreeGrafter"/>
</dbReference>
<dbReference type="Gene3D" id="1.10.10.1410">
    <property type="match status" value="2"/>
</dbReference>
<dbReference type="GO" id="GO:0006414">
    <property type="term" value="P:translational elongation"/>
    <property type="evidence" value="ECO:0007669"/>
    <property type="project" value="InterPro"/>
</dbReference>
<evidence type="ECO:0000256" key="3">
    <source>
        <dbReference type="ARBA" id="ARBA00022980"/>
    </source>
</evidence>
<evidence type="ECO:0000256" key="5">
    <source>
        <dbReference type="ARBA" id="ARBA00041116"/>
    </source>
</evidence>
<evidence type="ECO:0000256" key="4">
    <source>
        <dbReference type="ARBA" id="ARBA00023274"/>
    </source>
</evidence>
<evidence type="ECO:0000256" key="7">
    <source>
        <dbReference type="SAM" id="MobiDB-lite"/>
    </source>
</evidence>
<organism evidence="8 9">
    <name type="scientific">Acrobeloides nanus</name>
    <dbReference type="NCBI Taxonomy" id="290746"/>
    <lineage>
        <taxon>Eukaryota</taxon>
        <taxon>Metazoa</taxon>
        <taxon>Ecdysozoa</taxon>
        <taxon>Nematoda</taxon>
        <taxon>Chromadorea</taxon>
        <taxon>Rhabditida</taxon>
        <taxon>Tylenchina</taxon>
        <taxon>Cephalobomorpha</taxon>
        <taxon>Cephaloboidea</taxon>
        <taxon>Cephalobidae</taxon>
        <taxon>Acrobeloides</taxon>
    </lineage>
</organism>
<dbReference type="PANTHER" id="PTHR45696">
    <property type="entry name" value="60S ACIDIC RIBOSOMAL PROTEIN P1"/>
    <property type="match status" value="1"/>
</dbReference>
<protein>
    <recommendedName>
        <fullName evidence="5">Large ribosomal subunit protein P1</fullName>
    </recommendedName>
    <alternativeName>
        <fullName evidence="6">60S acidic ribosomal protein P1</fullName>
    </alternativeName>
</protein>
<dbReference type="Proteomes" id="UP000887540">
    <property type="component" value="Unplaced"/>
</dbReference>
<proteinExistence type="inferred from homology"/>
<dbReference type="GO" id="GO:0003735">
    <property type="term" value="F:structural constituent of ribosome"/>
    <property type="evidence" value="ECO:0007669"/>
    <property type="project" value="InterPro"/>
</dbReference>
<dbReference type="PANTHER" id="PTHR45696:SF10">
    <property type="entry name" value="LARGE RIBOSOMAL SUBUNIT PROTEIN P1"/>
    <property type="match status" value="1"/>
</dbReference>
<evidence type="ECO:0000256" key="1">
    <source>
        <dbReference type="ARBA" id="ARBA00003362"/>
    </source>
</evidence>
<dbReference type="FunFam" id="1.10.10.1410:FF:000001">
    <property type="entry name" value="60S acidic ribosomal protein P1"/>
    <property type="match status" value="1"/>
</dbReference>
<dbReference type="HAMAP" id="MF_01478">
    <property type="entry name" value="Ribosomal_L12_arch"/>
    <property type="match status" value="1"/>
</dbReference>
<dbReference type="InterPro" id="IPR027534">
    <property type="entry name" value="Ribosomal_P1/P2"/>
</dbReference>
<evidence type="ECO:0000256" key="6">
    <source>
        <dbReference type="ARBA" id="ARBA00042918"/>
    </source>
</evidence>
<feature type="compositionally biased region" description="Low complexity" evidence="7">
    <location>
        <begin position="94"/>
        <end position="110"/>
    </location>
</feature>
<accession>A0A914EGW4</accession>
<keyword evidence="8" id="KW-1185">Reference proteome</keyword>
<dbReference type="GO" id="GO:0030295">
    <property type="term" value="F:protein kinase activator activity"/>
    <property type="evidence" value="ECO:0007669"/>
    <property type="project" value="TreeGrafter"/>
</dbReference>
<comment type="similarity">
    <text evidence="2">Belongs to the eukaryotic ribosomal protein P1/P2 family.</text>
</comment>
<comment type="function">
    <text evidence="1">Plays an important role in the elongation step of protein synthesis.</text>
</comment>
<keyword evidence="3" id="KW-0689">Ribosomal protein</keyword>
<dbReference type="WBParaSite" id="ACRNAN_scaffold8194.g31477.t1">
    <property type="protein sequence ID" value="ACRNAN_scaffold8194.g31477.t1"/>
    <property type="gene ID" value="ACRNAN_scaffold8194.g31477"/>
</dbReference>
<dbReference type="CDD" id="cd05831">
    <property type="entry name" value="Ribosomal_P1"/>
    <property type="match status" value="1"/>
</dbReference>
<dbReference type="GO" id="GO:0022625">
    <property type="term" value="C:cytosolic large ribosomal subunit"/>
    <property type="evidence" value="ECO:0007669"/>
    <property type="project" value="TreeGrafter"/>
</dbReference>
<feature type="compositionally biased region" description="Basic and acidic residues" evidence="7">
    <location>
        <begin position="111"/>
        <end position="120"/>
    </location>
</feature>
<evidence type="ECO:0000313" key="8">
    <source>
        <dbReference type="Proteomes" id="UP000887540"/>
    </source>
</evidence>